<dbReference type="InterPro" id="IPR058163">
    <property type="entry name" value="LysR-type_TF_proteobact-type"/>
</dbReference>
<dbReference type="EMBL" id="BSOJ01000027">
    <property type="protein sequence ID" value="GLR27096.1"/>
    <property type="molecule type" value="Genomic_DNA"/>
</dbReference>
<dbReference type="Pfam" id="PF00126">
    <property type="entry name" value="HTH_1"/>
    <property type="match status" value="1"/>
</dbReference>
<evidence type="ECO:0000313" key="7">
    <source>
        <dbReference type="Proteomes" id="UP001156664"/>
    </source>
</evidence>
<evidence type="ECO:0000313" key="6">
    <source>
        <dbReference type="EMBL" id="GLR27096.1"/>
    </source>
</evidence>
<keyword evidence="2" id="KW-0805">Transcription regulation</keyword>
<dbReference type="CDD" id="cd08479">
    <property type="entry name" value="PBP2_CrgA_like_9"/>
    <property type="match status" value="1"/>
</dbReference>
<evidence type="ECO:0000256" key="1">
    <source>
        <dbReference type="ARBA" id="ARBA00009437"/>
    </source>
</evidence>
<name>A0ABQ5YUF3_9BURK</name>
<dbReference type="SUPFAM" id="SSF46785">
    <property type="entry name" value="Winged helix' DNA-binding domain"/>
    <property type="match status" value="1"/>
</dbReference>
<keyword evidence="3" id="KW-0238">DNA-binding</keyword>
<reference evidence="7" key="1">
    <citation type="journal article" date="2019" name="Int. J. Syst. Evol. Microbiol.">
        <title>The Global Catalogue of Microorganisms (GCM) 10K type strain sequencing project: providing services to taxonomists for standard genome sequencing and annotation.</title>
        <authorList>
            <consortium name="The Broad Institute Genomics Platform"/>
            <consortium name="The Broad Institute Genome Sequencing Center for Infectious Disease"/>
            <person name="Wu L."/>
            <person name="Ma J."/>
        </authorList>
    </citation>
    <scope>NUCLEOTIDE SEQUENCE [LARGE SCALE GENOMIC DNA]</scope>
    <source>
        <strain evidence="7">NBRC 105857</strain>
    </source>
</reference>
<dbReference type="InterPro" id="IPR036390">
    <property type="entry name" value="WH_DNA-bd_sf"/>
</dbReference>
<proteinExistence type="inferred from homology"/>
<dbReference type="InterPro" id="IPR036388">
    <property type="entry name" value="WH-like_DNA-bd_sf"/>
</dbReference>
<dbReference type="Pfam" id="PF03466">
    <property type="entry name" value="LysR_substrate"/>
    <property type="match status" value="1"/>
</dbReference>
<gene>
    <name evidence="6" type="primary">ttdR</name>
    <name evidence="6" type="ORF">GCM10007875_21870</name>
</gene>
<comment type="caution">
    <text evidence="6">The sequence shown here is derived from an EMBL/GenBank/DDBJ whole genome shotgun (WGS) entry which is preliminary data.</text>
</comment>
<dbReference type="PANTHER" id="PTHR30537:SF5">
    <property type="entry name" value="HTH-TYPE TRANSCRIPTIONAL ACTIVATOR TTDR-RELATED"/>
    <property type="match status" value="1"/>
</dbReference>
<evidence type="ECO:0000259" key="5">
    <source>
        <dbReference type="PROSITE" id="PS50931"/>
    </source>
</evidence>
<keyword evidence="4" id="KW-0804">Transcription</keyword>
<dbReference type="Gene3D" id="3.40.190.290">
    <property type="match status" value="1"/>
</dbReference>
<evidence type="ECO:0000256" key="4">
    <source>
        <dbReference type="ARBA" id="ARBA00023163"/>
    </source>
</evidence>
<accession>A0ABQ5YUF3</accession>
<evidence type="ECO:0000256" key="2">
    <source>
        <dbReference type="ARBA" id="ARBA00023015"/>
    </source>
</evidence>
<dbReference type="Gene3D" id="1.10.10.10">
    <property type="entry name" value="Winged helix-like DNA-binding domain superfamily/Winged helix DNA-binding domain"/>
    <property type="match status" value="1"/>
</dbReference>
<dbReference type="InterPro" id="IPR005119">
    <property type="entry name" value="LysR_subst-bd"/>
</dbReference>
<evidence type="ECO:0000256" key="3">
    <source>
        <dbReference type="ARBA" id="ARBA00023125"/>
    </source>
</evidence>
<sequence length="299" mass="33703">MKTAQSSELEFFVTLARHGSLAATARALNITPPAITMRLAAMESRLGVRLVNRTTRKISLTSEGELYLQHASRILQDLRDMEDQVASGGQTPRGPIRLNATLGFGRTVIAPLVSRFCKLHPDVQVNLEVTDRPVDLVDDGFDLAIRFGELPDSRLSARRIMSNRRFLCASPLYLKQCGTPRTLADLQHHRCIVHRQNNEAHGSWRFNKGKKSELIKVQAALASNDGDIVMEWALEGHGILIRSEWDLNKYLESGRLTRILTDYTLPSADLFVYFPAQLHLPVRVRKLIDFLIDNLAQQK</sequence>
<dbReference type="PROSITE" id="PS50931">
    <property type="entry name" value="HTH_LYSR"/>
    <property type="match status" value="1"/>
</dbReference>
<keyword evidence="7" id="KW-1185">Reference proteome</keyword>
<dbReference type="SUPFAM" id="SSF53850">
    <property type="entry name" value="Periplasmic binding protein-like II"/>
    <property type="match status" value="1"/>
</dbReference>
<protein>
    <submittedName>
        <fullName evidence="6">LysR family transcriptional regulator</fullName>
    </submittedName>
</protein>
<dbReference type="InterPro" id="IPR000847">
    <property type="entry name" value="LysR_HTH_N"/>
</dbReference>
<organism evidence="6 7">
    <name type="scientific">Limnobacter litoralis</name>
    <dbReference type="NCBI Taxonomy" id="481366"/>
    <lineage>
        <taxon>Bacteria</taxon>
        <taxon>Pseudomonadati</taxon>
        <taxon>Pseudomonadota</taxon>
        <taxon>Betaproteobacteria</taxon>
        <taxon>Burkholderiales</taxon>
        <taxon>Burkholderiaceae</taxon>
        <taxon>Limnobacter</taxon>
    </lineage>
</organism>
<comment type="similarity">
    <text evidence="1">Belongs to the LysR transcriptional regulatory family.</text>
</comment>
<dbReference type="RefSeq" id="WP_284281809.1">
    <property type="nucleotide sequence ID" value="NZ_BSOJ01000027.1"/>
</dbReference>
<feature type="domain" description="HTH lysR-type" evidence="5">
    <location>
        <begin position="1"/>
        <end position="61"/>
    </location>
</feature>
<dbReference type="PANTHER" id="PTHR30537">
    <property type="entry name" value="HTH-TYPE TRANSCRIPTIONAL REGULATOR"/>
    <property type="match status" value="1"/>
</dbReference>
<dbReference type="Proteomes" id="UP001156664">
    <property type="component" value="Unassembled WGS sequence"/>
</dbReference>